<gene>
    <name evidence="2" type="ORF">H4696_008855</name>
</gene>
<organism evidence="2 3">
    <name type="scientific">Amycolatopsis lexingtonensis</name>
    <dbReference type="NCBI Taxonomy" id="218822"/>
    <lineage>
        <taxon>Bacteria</taxon>
        <taxon>Bacillati</taxon>
        <taxon>Actinomycetota</taxon>
        <taxon>Actinomycetes</taxon>
        <taxon>Pseudonocardiales</taxon>
        <taxon>Pseudonocardiaceae</taxon>
        <taxon>Amycolatopsis</taxon>
    </lineage>
</organism>
<feature type="region of interest" description="Disordered" evidence="1">
    <location>
        <begin position="1"/>
        <end position="57"/>
    </location>
</feature>
<dbReference type="EMBL" id="JADBEG010000001">
    <property type="protein sequence ID" value="MBE1501755.1"/>
    <property type="molecule type" value="Genomic_DNA"/>
</dbReference>
<evidence type="ECO:0000256" key="1">
    <source>
        <dbReference type="SAM" id="MobiDB-lite"/>
    </source>
</evidence>
<accession>A0ABR9IF17</accession>
<proteinExistence type="predicted"/>
<comment type="caution">
    <text evidence="2">The sequence shown here is derived from an EMBL/GenBank/DDBJ whole genome shotgun (WGS) entry which is preliminary data.</text>
</comment>
<evidence type="ECO:0000313" key="3">
    <source>
        <dbReference type="Proteomes" id="UP000631670"/>
    </source>
</evidence>
<reference evidence="2 3" key="1">
    <citation type="submission" date="2020-10" db="EMBL/GenBank/DDBJ databases">
        <title>Sequencing the genomes of 1000 actinobacteria strains.</title>
        <authorList>
            <person name="Klenk H.-P."/>
        </authorList>
    </citation>
    <scope>NUCLEOTIDE SEQUENCE [LARGE SCALE GENOMIC DNA]</scope>
    <source>
        <strain evidence="2 3">DSM 44653</strain>
    </source>
</reference>
<protein>
    <submittedName>
        <fullName evidence="2">Uncharacterized protein</fullName>
    </submittedName>
</protein>
<evidence type="ECO:0000313" key="2">
    <source>
        <dbReference type="EMBL" id="MBE1501755.1"/>
    </source>
</evidence>
<dbReference type="RefSeq" id="WP_158104382.1">
    <property type="nucleotide sequence ID" value="NZ_JADBEG010000001.1"/>
</dbReference>
<name>A0ABR9IF17_9PSEU</name>
<dbReference type="Proteomes" id="UP000631670">
    <property type="component" value="Unassembled WGS sequence"/>
</dbReference>
<sequence>MDENTPPEDPIGPLVLPRASNVAERGQALTGRRGRRDVLGTTTPTTWPTIGLPSHPL</sequence>
<keyword evidence="3" id="KW-1185">Reference proteome</keyword>